<dbReference type="Pfam" id="PF01627">
    <property type="entry name" value="Hpt"/>
    <property type="match status" value="1"/>
</dbReference>
<keyword evidence="3 6" id="KW-0597">Phosphoprotein</keyword>
<dbReference type="GO" id="GO:0000155">
    <property type="term" value="F:phosphorelay sensor kinase activity"/>
    <property type="evidence" value="ECO:0007669"/>
    <property type="project" value="UniProtKB-ARBA"/>
</dbReference>
<dbReference type="CDD" id="cd00088">
    <property type="entry name" value="HPT"/>
    <property type="match status" value="1"/>
</dbReference>
<comment type="catalytic activity">
    <reaction evidence="1">
        <text>ATP + protein L-histidine = ADP + protein N-phospho-L-histidine.</text>
        <dbReference type="EC" id="2.7.13.3"/>
    </reaction>
</comment>
<dbReference type="InterPro" id="IPR036641">
    <property type="entry name" value="HPT_dom_sf"/>
</dbReference>
<reference evidence="9 10" key="1">
    <citation type="submission" date="2015-08" db="EMBL/GenBank/DDBJ databases">
        <authorList>
            <person name="Babu N.S."/>
            <person name="Beckwith C.J."/>
            <person name="Beseler K.G."/>
            <person name="Brison A."/>
            <person name="Carone J.V."/>
            <person name="Caskin T.P."/>
            <person name="Diamond M."/>
            <person name="Durham M.E."/>
            <person name="Foxe J.M."/>
            <person name="Go M."/>
            <person name="Henderson B.A."/>
            <person name="Jones I.B."/>
            <person name="McGettigan J.A."/>
            <person name="Micheletti S.J."/>
            <person name="Nasrallah M.E."/>
            <person name="Ortiz D."/>
            <person name="Piller C.R."/>
            <person name="Privatt S.R."/>
            <person name="Schneider S.L."/>
            <person name="Sharp S."/>
            <person name="Smith T.C."/>
            <person name="Stanton J.D."/>
            <person name="Ullery H.E."/>
            <person name="Wilson R.J."/>
            <person name="Serrano M.G."/>
            <person name="Buck G."/>
            <person name="Lee V."/>
            <person name="Wang Y."/>
            <person name="Carvalho R."/>
            <person name="Voegtly L."/>
            <person name="Shi R."/>
            <person name="Duckworth R."/>
            <person name="Johnson A."/>
            <person name="Loviza R."/>
            <person name="Walstead R."/>
            <person name="Shah Z."/>
            <person name="Kiflezghi M."/>
            <person name="Wade K."/>
            <person name="Ball S.L."/>
            <person name="Bradley K.W."/>
            <person name="Asai D.J."/>
            <person name="Bowman C.A."/>
            <person name="Russell D.A."/>
            <person name="Pope W.H."/>
            <person name="Jacobs-Sera D."/>
            <person name="Hendrix R.W."/>
            <person name="Hatfull G.F."/>
        </authorList>
    </citation>
    <scope>NUCLEOTIDE SEQUENCE [LARGE SCALE GENOMIC DNA]</scope>
    <source>
        <strain evidence="9 10">DSM 27648</strain>
    </source>
</reference>
<dbReference type="PANTHER" id="PTHR43395">
    <property type="entry name" value="SENSOR HISTIDINE KINASE CHEA"/>
    <property type="match status" value="1"/>
</dbReference>
<dbReference type="AlphaFoldDB" id="A0A0K1Q3D4"/>
<dbReference type="Pfam" id="PF02518">
    <property type="entry name" value="HATPase_c"/>
    <property type="match status" value="1"/>
</dbReference>
<keyword evidence="4" id="KW-0808">Transferase</keyword>
<dbReference type="InterPro" id="IPR008207">
    <property type="entry name" value="Sig_transdc_His_kin_Hpt_dom"/>
</dbReference>
<name>A0A0K1Q3D4_9BACT</name>
<dbReference type="SUPFAM" id="SSF55874">
    <property type="entry name" value="ATPase domain of HSP90 chaperone/DNA topoisomerase II/histidine kinase"/>
    <property type="match status" value="1"/>
</dbReference>
<dbReference type="PRINTS" id="PR00344">
    <property type="entry name" value="BCTRLSENSOR"/>
</dbReference>
<dbReference type="KEGG" id="llu:AKJ09_06543"/>
<evidence type="ECO:0000313" key="9">
    <source>
        <dbReference type="EMBL" id="AKU99879.1"/>
    </source>
</evidence>
<dbReference type="PROSITE" id="PS50894">
    <property type="entry name" value="HPT"/>
    <property type="match status" value="1"/>
</dbReference>
<dbReference type="InterPro" id="IPR004358">
    <property type="entry name" value="Sig_transdc_His_kin-like_C"/>
</dbReference>
<dbReference type="Proteomes" id="UP000064967">
    <property type="component" value="Chromosome"/>
</dbReference>
<evidence type="ECO:0000259" key="8">
    <source>
        <dbReference type="PROSITE" id="PS50894"/>
    </source>
</evidence>
<evidence type="ECO:0000256" key="3">
    <source>
        <dbReference type="ARBA" id="ARBA00022553"/>
    </source>
</evidence>
<evidence type="ECO:0000256" key="2">
    <source>
        <dbReference type="ARBA" id="ARBA00012438"/>
    </source>
</evidence>
<dbReference type="STRING" id="1391654.AKJ09_06543"/>
<dbReference type="Gene3D" id="1.20.120.160">
    <property type="entry name" value="HPT domain"/>
    <property type="match status" value="1"/>
</dbReference>
<dbReference type="InterPro" id="IPR051315">
    <property type="entry name" value="Bact_Chemotaxis_CheA"/>
</dbReference>
<feature type="modified residue" description="Phosphohistidine" evidence="6">
    <location>
        <position position="51"/>
    </location>
</feature>
<dbReference type="InterPro" id="IPR005467">
    <property type="entry name" value="His_kinase_dom"/>
</dbReference>
<evidence type="ECO:0000313" key="10">
    <source>
        <dbReference type="Proteomes" id="UP000064967"/>
    </source>
</evidence>
<evidence type="ECO:0000256" key="5">
    <source>
        <dbReference type="ARBA" id="ARBA00022777"/>
    </source>
</evidence>
<organism evidence="9 10">
    <name type="scientific">Labilithrix luteola</name>
    <dbReference type="NCBI Taxonomy" id="1391654"/>
    <lineage>
        <taxon>Bacteria</taxon>
        <taxon>Pseudomonadati</taxon>
        <taxon>Myxococcota</taxon>
        <taxon>Polyangia</taxon>
        <taxon>Polyangiales</taxon>
        <taxon>Labilitrichaceae</taxon>
        <taxon>Labilithrix</taxon>
    </lineage>
</organism>
<gene>
    <name evidence="9" type="ORF">AKJ09_06543</name>
</gene>
<keyword evidence="5 9" id="KW-0418">Kinase</keyword>
<proteinExistence type="predicted"/>
<accession>A0A0K1Q3D4</accession>
<dbReference type="Gene3D" id="3.30.565.10">
    <property type="entry name" value="Histidine kinase-like ATPase, C-terminal domain"/>
    <property type="match status" value="1"/>
</dbReference>
<evidence type="ECO:0000256" key="1">
    <source>
        <dbReference type="ARBA" id="ARBA00000085"/>
    </source>
</evidence>
<keyword evidence="10" id="KW-1185">Reference proteome</keyword>
<dbReference type="InterPro" id="IPR036890">
    <property type="entry name" value="HATPase_C_sf"/>
</dbReference>
<dbReference type="PANTHER" id="PTHR43395:SF1">
    <property type="entry name" value="CHEMOTAXIS PROTEIN CHEA"/>
    <property type="match status" value="1"/>
</dbReference>
<dbReference type="FunFam" id="3.30.565.10:FF:000016">
    <property type="entry name" value="Chemotaxis protein CheA, putative"/>
    <property type="match status" value="1"/>
</dbReference>
<protein>
    <recommendedName>
        <fullName evidence="2">histidine kinase</fullName>
        <ecNumber evidence="2">2.7.13.3</ecNumber>
    </recommendedName>
</protein>
<evidence type="ECO:0000256" key="6">
    <source>
        <dbReference type="PROSITE-ProRule" id="PRU00110"/>
    </source>
</evidence>
<dbReference type="EMBL" id="CP012333">
    <property type="protein sequence ID" value="AKU99879.1"/>
    <property type="molecule type" value="Genomic_DNA"/>
</dbReference>
<dbReference type="SUPFAM" id="SSF47226">
    <property type="entry name" value="Histidine-containing phosphotransfer domain, HPT domain"/>
    <property type="match status" value="1"/>
</dbReference>
<dbReference type="PATRIC" id="fig|1391654.3.peg.6636"/>
<sequence>MLEVEEVPKQLVARFRAVSLERIDRIESTWLGLIEQTTTAEAEAELYQDLHTLKGDARVVGFADVSLLAERLEELVFAARRRRYRIHEDVDVVVTMAFQFLKMLLRKKAGQSQGGIDLGGFLKHIDEVLAEWPRTTQPPTTGAFRPSSRAVESVRIPQAVRQRLGAVTAQVFVEALASKPNSISRTRLVGVWQELARQLSELDAVSLAPLLRGHALSVRELAGELGKEVDVVVDADEARVGLEVLDALNAALVHALRNALDHGIESPDARLAAGKPRRGTLRIRVTAAQEAIELVIADDGRGVDMDGVKRRAVASGLMTAAQVAGASETELLELLFKPGFSLRENVSSISGRGVGMDAVQAAVQGVKGRVTMTSVPGRGATLSILVPQASCTMEVACLPSTAGGISLVISSAWMPKVVPSVPSHLAAVDPLPWLGITPTVTTPTFVVLHRDRDEHCLAVAGSPTLARATRICPTSPSEPLEVVQVGDEPVLMIRPELLLPLVLMGRV</sequence>
<dbReference type="PROSITE" id="PS50109">
    <property type="entry name" value="HIS_KIN"/>
    <property type="match status" value="1"/>
</dbReference>
<evidence type="ECO:0000259" key="7">
    <source>
        <dbReference type="PROSITE" id="PS50109"/>
    </source>
</evidence>
<evidence type="ECO:0000256" key="4">
    <source>
        <dbReference type="ARBA" id="ARBA00022679"/>
    </source>
</evidence>
<feature type="domain" description="HPt" evidence="8">
    <location>
        <begin position="4"/>
        <end position="111"/>
    </location>
</feature>
<dbReference type="SMART" id="SM00387">
    <property type="entry name" value="HATPase_c"/>
    <property type="match status" value="1"/>
</dbReference>
<dbReference type="EC" id="2.7.13.3" evidence="2"/>
<dbReference type="InterPro" id="IPR003594">
    <property type="entry name" value="HATPase_dom"/>
</dbReference>
<dbReference type="RefSeq" id="WP_169927985.1">
    <property type="nucleotide sequence ID" value="NZ_CP012333.1"/>
</dbReference>
<feature type="domain" description="Histidine kinase" evidence="7">
    <location>
        <begin position="155"/>
        <end position="390"/>
    </location>
</feature>